<comment type="caution">
    <text evidence="8">The sequence shown here is derived from an EMBL/GenBank/DDBJ whole genome shotgun (WGS) entry which is preliminary data.</text>
</comment>
<comment type="subcellular location">
    <subcellularLocation>
        <location evidence="1">Membrane</location>
    </subcellularLocation>
</comment>
<dbReference type="PANTHER" id="PTHR10414">
    <property type="entry name" value="ETHANOLAMINEPHOSPHOTRANSFERASE"/>
    <property type="match status" value="1"/>
</dbReference>
<evidence type="ECO:0000256" key="7">
    <source>
        <dbReference type="SAM" id="Phobius"/>
    </source>
</evidence>
<keyword evidence="4 7" id="KW-0472">Membrane</keyword>
<dbReference type="InterPro" id="IPR043130">
    <property type="entry name" value="CDP-OH_PTrfase_TM_dom"/>
</dbReference>
<evidence type="ECO:0000256" key="2">
    <source>
        <dbReference type="ARBA" id="ARBA00010441"/>
    </source>
</evidence>
<evidence type="ECO:0000313" key="9">
    <source>
        <dbReference type="Proteomes" id="UP000318571"/>
    </source>
</evidence>
<feature type="transmembrane region" description="Helical" evidence="7">
    <location>
        <begin position="354"/>
        <end position="375"/>
    </location>
</feature>
<dbReference type="STRING" id="6832.A0A553NPL2"/>
<dbReference type="EMBL" id="VCGU01000011">
    <property type="protein sequence ID" value="TRY67340.1"/>
    <property type="molecule type" value="Genomic_DNA"/>
</dbReference>
<feature type="region of interest" description="Disordered" evidence="6">
    <location>
        <begin position="396"/>
        <end position="420"/>
    </location>
</feature>
<dbReference type="PIRSF" id="PIRSF015665">
    <property type="entry name" value="CHOPT"/>
    <property type="match status" value="1"/>
</dbReference>
<protein>
    <recommendedName>
        <fullName evidence="10">Ethanolaminephosphotransferase 1</fullName>
    </recommendedName>
</protein>
<keyword evidence="7" id="KW-0812">Transmembrane</keyword>
<evidence type="ECO:0000313" key="8">
    <source>
        <dbReference type="EMBL" id="TRY67340.1"/>
    </source>
</evidence>
<feature type="transmembrane region" description="Helical" evidence="7">
    <location>
        <begin position="192"/>
        <end position="212"/>
    </location>
</feature>
<keyword evidence="3 5" id="KW-0808">Transferase</keyword>
<feature type="compositionally biased region" description="Acidic residues" evidence="6">
    <location>
        <begin position="405"/>
        <end position="420"/>
    </location>
</feature>
<feature type="transmembrane region" description="Helical" evidence="7">
    <location>
        <begin position="162"/>
        <end position="180"/>
    </location>
</feature>
<feature type="transmembrane region" description="Helical" evidence="7">
    <location>
        <begin position="329"/>
        <end position="348"/>
    </location>
</feature>
<feature type="transmembrane region" description="Helical" evidence="7">
    <location>
        <begin position="51"/>
        <end position="71"/>
    </location>
</feature>
<dbReference type="Proteomes" id="UP000318571">
    <property type="component" value="Chromosome 4"/>
</dbReference>
<feature type="transmembrane region" description="Helical" evidence="7">
    <location>
        <begin position="232"/>
        <end position="251"/>
    </location>
</feature>
<keyword evidence="9" id="KW-1185">Reference proteome</keyword>
<feature type="transmembrane region" description="Helical" evidence="7">
    <location>
        <begin position="299"/>
        <end position="317"/>
    </location>
</feature>
<organism evidence="8 9">
    <name type="scientific">Tigriopus californicus</name>
    <name type="common">Marine copepod</name>
    <dbReference type="NCBI Taxonomy" id="6832"/>
    <lineage>
        <taxon>Eukaryota</taxon>
        <taxon>Metazoa</taxon>
        <taxon>Ecdysozoa</taxon>
        <taxon>Arthropoda</taxon>
        <taxon>Crustacea</taxon>
        <taxon>Multicrustacea</taxon>
        <taxon>Hexanauplia</taxon>
        <taxon>Copepoda</taxon>
        <taxon>Harpacticoida</taxon>
        <taxon>Harpacticidae</taxon>
        <taxon>Tigriopus</taxon>
    </lineage>
</organism>
<dbReference type="InterPro" id="IPR048254">
    <property type="entry name" value="CDP_ALCOHOL_P_TRANSF_CS"/>
</dbReference>
<feature type="transmembrane region" description="Helical" evidence="7">
    <location>
        <begin position="91"/>
        <end position="109"/>
    </location>
</feature>
<evidence type="ECO:0008006" key="10">
    <source>
        <dbReference type="Google" id="ProtNLM"/>
    </source>
</evidence>
<evidence type="ECO:0000256" key="4">
    <source>
        <dbReference type="ARBA" id="ARBA00023136"/>
    </source>
</evidence>
<dbReference type="InterPro" id="IPR000462">
    <property type="entry name" value="CDP-OH_P_trans"/>
</dbReference>
<gene>
    <name evidence="8" type="ORF">TCAL_05523</name>
</gene>
<sequence length="420" mass="47627">MLSTMFNYQYLGPDIVVGFDSYKYSCKDTSPLSNYVMHPFWNQIVKLCPRWVAPNLLTFVGFLCCIAHNAITAVFDPHYQASVLGSGATPIPSWAWVLVSIFLFLAHTLDGIDGKQARRTGTSTPLGELFDHGCDSWSTLFITATFYSVFGRNGDGFSVPEFRMYFILWSVFFVFHIAHWEKYNTGIMYLPWSYDLAMLFGTVLYMSTAFGGFEMWKVKLPGGYSAGPVFEIILYVCCYLISFFMTVKNIVSSYQNKTGKMKPLHECIRPMVSYTVAFVLCMGWVIWSKNNILENQLRLFFYMSGTLYANMSCRLIIAQMSSTRCELLNYLLLPLALAMGVSVFGLLSLSQECWLLFALSALITLAHLHYVICVVRQMCDHLKVDCFRISSGGGPTAEHRLLPSSDEEEDHDDDDEIISD</sequence>
<dbReference type="FunFam" id="1.20.120.1760:FF:000016">
    <property type="entry name" value="ethanolaminephosphotransferase 1"/>
    <property type="match status" value="1"/>
</dbReference>
<dbReference type="Pfam" id="PF01066">
    <property type="entry name" value="CDP-OH_P_transf"/>
    <property type="match status" value="1"/>
</dbReference>
<dbReference type="PANTHER" id="PTHR10414:SF71">
    <property type="entry name" value="FI05338P"/>
    <property type="match status" value="1"/>
</dbReference>
<dbReference type="GO" id="GO:0005794">
    <property type="term" value="C:Golgi apparatus"/>
    <property type="evidence" value="ECO:0007669"/>
    <property type="project" value="TreeGrafter"/>
</dbReference>
<reference evidence="8 9" key="1">
    <citation type="journal article" date="2018" name="Nat. Ecol. Evol.">
        <title>Genomic signatures of mitonuclear coevolution across populations of Tigriopus californicus.</title>
        <authorList>
            <person name="Barreto F.S."/>
            <person name="Watson E.T."/>
            <person name="Lima T.G."/>
            <person name="Willett C.S."/>
            <person name="Edmands S."/>
            <person name="Li W."/>
            <person name="Burton R.S."/>
        </authorList>
    </citation>
    <scope>NUCLEOTIDE SEQUENCE [LARGE SCALE GENOMIC DNA]</scope>
    <source>
        <strain evidence="8 9">San Diego</strain>
    </source>
</reference>
<evidence type="ECO:0000256" key="5">
    <source>
        <dbReference type="RuleBase" id="RU003750"/>
    </source>
</evidence>
<dbReference type="GO" id="GO:0005789">
    <property type="term" value="C:endoplasmic reticulum membrane"/>
    <property type="evidence" value="ECO:0007669"/>
    <property type="project" value="TreeGrafter"/>
</dbReference>
<dbReference type="InterPro" id="IPR014472">
    <property type="entry name" value="CHOPT"/>
</dbReference>
<name>A0A553NPL2_TIGCA</name>
<feature type="transmembrane region" description="Helical" evidence="7">
    <location>
        <begin position="129"/>
        <end position="150"/>
    </location>
</feature>
<dbReference type="GO" id="GO:0004307">
    <property type="term" value="F:ethanolaminephosphotransferase activity"/>
    <property type="evidence" value="ECO:0007669"/>
    <property type="project" value="TreeGrafter"/>
</dbReference>
<evidence type="ECO:0000256" key="3">
    <source>
        <dbReference type="ARBA" id="ARBA00022679"/>
    </source>
</evidence>
<dbReference type="PROSITE" id="PS00379">
    <property type="entry name" value="CDP_ALCOHOL_P_TRANSF"/>
    <property type="match status" value="1"/>
</dbReference>
<accession>A0A553NPL2</accession>
<proteinExistence type="inferred from homology"/>
<comment type="similarity">
    <text evidence="2 5">Belongs to the CDP-alcohol phosphatidyltransferase class-I family.</text>
</comment>
<dbReference type="AlphaFoldDB" id="A0A553NPL2"/>
<feature type="transmembrane region" description="Helical" evidence="7">
    <location>
        <begin position="271"/>
        <end position="287"/>
    </location>
</feature>
<evidence type="ECO:0000256" key="1">
    <source>
        <dbReference type="ARBA" id="ARBA00004370"/>
    </source>
</evidence>
<dbReference type="OMA" id="RMYFILW"/>
<dbReference type="GO" id="GO:0006646">
    <property type="term" value="P:phosphatidylethanolamine biosynthetic process"/>
    <property type="evidence" value="ECO:0007669"/>
    <property type="project" value="TreeGrafter"/>
</dbReference>
<keyword evidence="7" id="KW-1133">Transmembrane helix</keyword>
<evidence type="ECO:0000256" key="6">
    <source>
        <dbReference type="SAM" id="MobiDB-lite"/>
    </source>
</evidence>
<dbReference type="Gene3D" id="1.20.120.1760">
    <property type="match status" value="1"/>
</dbReference>